<dbReference type="PANTHER" id="PTHR47256:SF1">
    <property type="entry name" value="ZN(II)2CYS6 TRANSCRIPTION FACTOR (EUROFUNG)"/>
    <property type="match status" value="1"/>
</dbReference>
<dbReference type="AlphaFoldDB" id="A0AAN6MM01"/>
<feature type="compositionally biased region" description="Acidic residues" evidence="2">
    <location>
        <begin position="795"/>
        <end position="807"/>
    </location>
</feature>
<dbReference type="InterPro" id="IPR007219">
    <property type="entry name" value="XnlR_reg_dom"/>
</dbReference>
<comment type="caution">
    <text evidence="4">The sequence shown here is derived from an EMBL/GenBank/DDBJ whole genome shotgun (WGS) entry which is preliminary data.</text>
</comment>
<gene>
    <name evidence="4" type="ORF">C8A05DRAFT_43940</name>
</gene>
<accession>A0AAN6MM01</accession>
<dbReference type="Gene3D" id="4.10.240.10">
    <property type="entry name" value="Zn(2)-C6 fungal-type DNA-binding domain"/>
    <property type="match status" value="1"/>
</dbReference>
<sequence>MQSQRFSGPPPPSRASSARPLLPAGPAQTTQNGSVPNGSSRVVPPKKSHSTAASSGCPAVLLTCDARCQCNAARPACGFCTSSSITCVYTTSSADETRAQALKRKLSETNHRESTFRQIFDHLRERSETEASEIVKRIRDGTEPEVILRHIREGDLLLQLALVPDTRHRYAFPLTQEMPSYLLRPDNPYLSSQLFEWMTTDRAPSSPEGQVVLSNRARRAEPRSTYHKPYHAAELVDPLVNMVKPSEWTTVSSDDVLMRKMLANYFLNDYHWFPPFQKDYFLQDMAAGRHSCCSSLLVNMVLTVGSLTTNELTNRYEYWNPRNASYQFLAEAKRLWDIEVASSRVRITTIQAAILLDLINFVNAMDAVGFIYTRRAVDMAQRIGLFGPAGSRLDTRRSNARAFTSWALFSWQSMLSMFHLEPALVMAPPASVLPDPTADPDWYGQFWLRYPLDPMLYTTYFPQQFKAQAGFAGLIIEGWLIMARAGININTSVQLPLVIEHYQTHMAKWYRTLPEPLTPSRITLPSQLMLHIYYHNMVHGLFDPISPPNHTPVTLGIGPYPEAEDDSRGETTTQIRDRSFRHFETLLRLYYLRHGFDHGNLYLGRFLAHLGFMTLRRMKTLGGTPPPPGLVSTPTPSVATTSTSTTDTTTSETAAATPDHDLKTLRSTILLAAKGLHDQGQSYFVDKAILRTLIAQMPPTEQALLGQLIGGRPRTGTSTASNATGDATGGGGAVIVEDPEVLAQMRHVRSKMAPSAVTFGDKPDMHRLGDLMEALTMKEEGGRKGGKGDGRGRVEEEDDEEGEEGWS</sequence>
<feature type="region of interest" description="Disordered" evidence="2">
    <location>
        <begin position="774"/>
        <end position="807"/>
    </location>
</feature>
<feature type="domain" description="Xylanolytic transcriptional activator regulatory" evidence="3">
    <location>
        <begin position="264"/>
        <end position="413"/>
    </location>
</feature>
<organism evidence="4 5">
    <name type="scientific">Staphylotrichum tortipilum</name>
    <dbReference type="NCBI Taxonomy" id="2831512"/>
    <lineage>
        <taxon>Eukaryota</taxon>
        <taxon>Fungi</taxon>
        <taxon>Dikarya</taxon>
        <taxon>Ascomycota</taxon>
        <taxon>Pezizomycotina</taxon>
        <taxon>Sordariomycetes</taxon>
        <taxon>Sordariomycetidae</taxon>
        <taxon>Sordariales</taxon>
        <taxon>Chaetomiaceae</taxon>
        <taxon>Staphylotrichum</taxon>
    </lineage>
</organism>
<feature type="region of interest" description="Disordered" evidence="2">
    <location>
        <begin position="623"/>
        <end position="655"/>
    </location>
</feature>
<feature type="region of interest" description="Disordered" evidence="2">
    <location>
        <begin position="714"/>
        <end position="733"/>
    </location>
</feature>
<feature type="compositionally biased region" description="Polar residues" evidence="2">
    <location>
        <begin position="27"/>
        <end position="40"/>
    </location>
</feature>
<dbReference type="Proteomes" id="UP001303889">
    <property type="component" value="Unassembled WGS sequence"/>
</dbReference>
<dbReference type="InterPro" id="IPR036864">
    <property type="entry name" value="Zn2-C6_fun-type_DNA-bd_sf"/>
</dbReference>
<reference evidence="4" key="2">
    <citation type="submission" date="2023-05" db="EMBL/GenBank/DDBJ databases">
        <authorList>
            <consortium name="Lawrence Berkeley National Laboratory"/>
            <person name="Steindorff A."/>
            <person name="Hensen N."/>
            <person name="Bonometti L."/>
            <person name="Westerberg I."/>
            <person name="Brannstrom I.O."/>
            <person name="Guillou S."/>
            <person name="Cros-Aarteil S."/>
            <person name="Calhoun S."/>
            <person name="Haridas S."/>
            <person name="Kuo A."/>
            <person name="Mondo S."/>
            <person name="Pangilinan J."/>
            <person name="Riley R."/>
            <person name="Labutti K."/>
            <person name="Andreopoulos B."/>
            <person name="Lipzen A."/>
            <person name="Chen C."/>
            <person name="Yanf M."/>
            <person name="Daum C."/>
            <person name="Ng V."/>
            <person name="Clum A."/>
            <person name="Ohm R."/>
            <person name="Martin F."/>
            <person name="Silar P."/>
            <person name="Natvig D."/>
            <person name="Lalanne C."/>
            <person name="Gautier V."/>
            <person name="Ament-Velasquez S.L."/>
            <person name="Kruys A."/>
            <person name="Hutchinson M.I."/>
            <person name="Powell A.J."/>
            <person name="Barry K."/>
            <person name="Miller A.N."/>
            <person name="Grigoriev I.V."/>
            <person name="Debuchy R."/>
            <person name="Gladieux P."/>
            <person name="Thoren M.H."/>
            <person name="Johannesson H."/>
        </authorList>
    </citation>
    <scope>NUCLEOTIDE SEQUENCE</scope>
    <source>
        <strain evidence="4">CBS 103.79</strain>
    </source>
</reference>
<evidence type="ECO:0000313" key="5">
    <source>
        <dbReference type="Proteomes" id="UP001303889"/>
    </source>
</evidence>
<keyword evidence="5" id="KW-1185">Reference proteome</keyword>
<dbReference type="InterPro" id="IPR053187">
    <property type="entry name" value="Notoamide_regulator"/>
</dbReference>
<dbReference type="GO" id="GO:0003677">
    <property type="term" value="F:DNA binding"/>
    <property type="evidence" value="ECO:0007669"/>
    <property type="project" value="InterPro"/>
</dbReference>
<dbReference type="GO" id="GO:0000981">
    <property type="term" value="F:DNA-binding transcription factor activity, RNA polymerase II-specific"/>
    <property type="evidence" value="ECO:0007669"/>
    <property type="project" value="InterPro"/>
</dbReference>
<feature type="region of interest" description="Disordered" evidence="2">
    <location>
        <begin position="1"/>
        <end position="54"/>
    </location>
</feature>
<evidence type="ECO:0000259" key="3">
    <source>
        <dbReference type="Pfam" id="PF04082"/>
    </source>
</evidence>
<evidence type="ECO:0000256" key="1">
    <source>
        <dbReference type="ARBA" id="ARBA00023242"/>
    </source>
</evidence>
<feature type="compositionally biased region" description="Basic and acidic residues" evidence="2">
    <location>
        <begin position="774"/>
        <end position="794"/>
    </location>
</feature>
<dbReference type="CDD" id="cd12148">
    <property type="entry name" value="fungal_TF_MHR"/>
    <property type="match status" value="1"/>
</dbReference>
<dbReference type="GO" id="GO:0006351">
    <property type="term" value="P:DNA-templated transcription"/>
    <property type="evidence" value="ECO:0007669"/>
    <property type="project" value="InterPro"/>
</dbReference>
<feature type="compositionally biased region" description="Low complexity" evidence="2">
    <location>
        <begin position="630"/>
        <end position="655"/>
    </location>
</feature>
<evidence type="ECO:0000256" key="2">
    <source>
        <dbReference type="SAM" id="MobiDB-lite"/>
    </source>
</evidence>
<name>A0AAN6MM01_9PEZI</name>
<dbReference type="PANTHER" id="PTHR47256">
    <property type="entry name" value="ZN(II)2CYS6 TRANSCRIPTION FACTOR (EUROFUNG)-RELATED"/>
    <property type="match status" value="1"/>
</dbReference>
<dbReference type="Pfam" id="PF04082">
    <property type="entry name" value="Fungal_trans"/>
    <property type="match status" value="1"/>
</dbReference>
<reference evidence="4" key="1">
    <citation type="journal article" date="2023" name="Mol. Phylogenet. Evol.">
        <title>Genome-scale phylogeny and comparative genomics of the fungal order Sordariales.</title>
        <authorList>
            <person name="Hensen N."/>
            <person name="Bonometti L."/>
            <person name="Westerberg I."/>
            <person name="Brannstrom I.O."/>
            <person name="Guillou S."/>
            <person name="Cros-Aarteil S."/>
            <person name="Calhoun S."/>
            <person name="Haridas S."/>
            <person name="Kuo A."/>
            <person name="Mondo S."/>
            <person name="Pangilinan J."/>
            <person name="Riley R."/>
            <person name="LaButti K."/>
            <person name="Andreopoulos B."/>
            <person name="Lipzen A."/>
            <person name="Chen C."/>
            <person name="Yan M."/>
            <person name="Daum C."/>
            <person name="Ng V."/>
            <person name="Clum A."/>
            <person name="Steindorff A."/>
            <person name="Ohm R.A."/>
            <person name="Martin F."/>
            <person name="Silar P."/>
            <person name="Natvig D.O."/>
            <person name="Lalanne C."/>
            <person name="Gautier V."/>
            <person name="Ament-Velasquez S.L."/>
            <person name="Kruys A."/>
            <person name="Hutchinson M.I."/>
            <person name="Powell A.J."/>
            <person name="Barry K."/>
            <person name="Miller A.N."/>
            <person name="Grigoriev I.V."/>
            <person name="Debuchy R."/>
            <person name="Gladieux P."/>
            <person name="Hiltunen Thoren M."/>
            <person name="Johannesson H."/>
        </authorList>
    </citation>
    <scope>NUCLEOTIDE SEQUENCE</scope>
    <source>
        <strain evidence="4">CBS 103.79</strain>
    </source>
</reference>
<proteinExistence type="predicted"/>
<keyword evidence="1" id="KW-0539">Nucleus</keyword>
<feature type="compositionally biased region" description="Low complexity" evidence="2">
    <location>
        <begin position="14"/>
        <end position="24"/>
    </location>
</feature>
<evidence type="ECO:0000313" key="4">
    <source>
        <dbReference type="EMBL" id="KAK3902698.1"/>
    </source>
</evidence>
<feature type="compositionally biased region" description="Low complexity" evidence="2">
    <location>
        <begin position="715"/>
        <end position="726"/>
    </location>
</feature>
<dbReference type="GO" id="GO:0008270">
    <property type="term" value="F:zinc ion binding"/>
    <property type="evidence" value="ECO:0007669"/>
    <property type="project" value="InterPro"/>
</dbReference>
<protein>
    <submittedName>
        <fullName evidence="4">Nitrogen assimilation transcription factor nirA</fullName>
    </submittedName>
</protein>
<dbReference type="EMBL" id="MU855493">
    <property type="protein sequence ID" value="KAK3902698.1"/>
    <property type="molecule type" value="Genomic_DNA"/>
</dbReference>